<feature type="transmembrane region" description="Helical" evidence="2">
    <location>
        <begin position="20"/>
        <end position="39"/>
    </location>
</feature>
<comment type="caution">
    <text evidence="4">The sequence shown here is derived from an EMBL/GenBank/DDBJ whole genome shotgun (WGS) entry which is preliminary data.</text>
</comment>
<evidence type="ECO:0000256" key="2">
    <source>
        <dbReference type="SAM" id="Phobius"/>
    </source>
</evidence>
<dbReference type="AlphaFoldDB" id="A0A7J2U3B1"/>
<evidence type="ECO:0000259" key="3">
    <source>
        <dbReference type="SMART" id="SM00460"/>
    </source>
</evidence>
<dbReference type="Gene3D" id="3.10.620.30">
    <property type="match status" value="1"/>
</dbReference>
<comment type="similarity">
    <text evidence="1">Belongs to the UPF0252 family.</text>
</comment>
<dbReference type="InterPro" id="IPR002931">
    <property type="entry name" value="Transglutaminase-like"/>
</dbReference>
<keyword evidence="2" id="KW-0812">Transmembrane</keyword>
<dbReference type="InterPro" id="IPR038765">
    <property type="entry name" value="Papain-like_cys_pep_sf"/>
</dbReference>
<evidence type="ECO:0000256" key="1">
    <source>
        <dbReference type="ARBA" id="ARBA00007458"/>
    </source>
</evidence>
<dbReference type="Pfam" id="PF04473">
    <property type="entry name" value="DUF553"/>
    <property type="match status" value="1"/>
</dbReference>
<reference evidence="4" key="1">
    <citation type="journal article" date="2020" name="mSystems">
        <title>Genome- and Community-Level Interaction Insights into Carbon Utilization and Element Cycling Functions of Hydrothermarchaeota in Hydrothermal Sediment.</title>
        <authorList>
            <person name="Zhou Z."/>
            <person name="Liu Y."/>
            <person name="Xu W."/>
            <person name="Pan J."/>
            <person name="Luo Z.H."/>
            <person name="Li M."/>
        </authorList>
    </citation>
    <scope>NUCLEOTIDE SEQUENCE [LARGE SCALE GENOMIC DNA]</scope>
    <source>
        <strain evidence="4">SpSt-125</strain>
    </source>
</reference>
<feature type="transmembrane region" description="Helical" evidence="2">
    <location>
        <begin position="114"/>
        <end position="142"/>
    </location>
</feature>
<accession>A0A7J2U3B1</accession>
<feature type="transmembrane region" description="Helical" evidence="2">
    <location>
        <begin position="51"/>
        <end position="80"/>
    </location>
</feature>
<sequence length="311" mass="35759">MLVYYYNEDILHSLYTCGYNSILCLVLAMSSVLLLVKCLRAKKPLSLKRVFYLVAISIGCSLVLIFGMYSWTGYFLYYAWIRISGAVSYILLITPFVVVATVFVALCKLRTLNWLLISLTLAFLIVLSTLWLELIISINYLYPKYVEEVRARYGEHCSMDIAWAAALEYNRNFHNTYGKPESKPQLYKLIPEELLDSFEAVVRAGACEDFARGLAKLLRDSLGCETRVVSFKTENHAFPEVKVNGTWYVFDLTYTTHDKPVKADEYAEYLHMQCIMNMRFCNIYNAGFNGLIDVTTREDLRAEHGFLITLN</sequence>
<gene>
    <name evidence="4" type="ORF">ENO26_03690</name>
</gene>
<feature type="domain" description="Transglutaminase-like" evidence="3">
    <location>
        <begin position="199"/>
        <end position="254"/>
    </location>
</feature>
<keyword evidence="2" id="KW-1133">Transmembrane helix</keyword>
<feature type="transmembrane region" description="Helical" evidence="2">
    <location>
        <begin position="86"/>
        <end position="107"/>
    </location>
</feature>
<proteinExistence type="inferred from homology"/>
<dbReference type="SUPFAM" id="SSF54001">
    <property type="entry name" value="Cysteine proteinases"/>
    <property type="match status" value="1"/>
</dbReference>
<organism evidence="4">
    <name type="scientific">Ignisphaera aggregans</name>
    <dbReference type="NCBI Taxonomy" id="334771"/>
    <lineage>
        <taxon>Archaea</taxon>
        <taxon>Thermoproteota</taxon>
        <taxon>Thermoprotei</taxon>
        <taxon>Desulfurococcales</taxon>
        <taxon>Desulfurococcaceae</taxon>
        <taxon>Ignisphaera</taxon>
    </lineage>
</organism>
<dbReference type="EMBL" id="DSEU01000025">
    <property type="protein sequence ID" value="HEM66662.1"/>
    <property type="molecule type" value="Genomic_DNA"/>
</dbReference>
<name>A0A7J2U3B1_9CREN</name>
<dbReference type="InterPro" id="IPR007562">
    <property type="entry name" value="Transglutaminase-like_domain"/>
</dbReference>
<evidence type="ECO:0000313" key="4">
    <source>
        <dbReference type="EMBL" id="HEM66662.1"/>
    </source>
</evidence>
<protein>
    <recommendedName>
        <fullName evidence="3">Transglutaminase-like domain-containing protein</fullName>
    </recommendedName>
</protein>
<keyword evidence="2" id="KW-0472">Membrane</keyword>
<dbReference type="SMART" id="SM00460">
    <property type="entry name" value="TGc"/>
    <property type="match status" value="1"/>
</dbReference>